<dbReference type="PANTHER" id="PTHR45745">
    <property type="entry name" value="PHOSPHOMANNOMUTASE 45A"/>
    <property type="match status" value="1"/>
</dbReference>
<dbReference type="Pfam" id="PF02878">
    <property type="entry name" value="PGM_PMM_I"/>
    <property type="match status" value="1"/>
</dbReference>
<dbReference type="InterPro" id="IPR005841">
    <property type="entry name" value="Alpha-D-phosphohexomutase_SF"/>
</dbReference>
<evidence type="ECO:0000256" key="1">
    <source>
        <dbReference type="ARBA" id="ARBA00001946"/>
    </source>
</evidence>
<evidence type="ECO:0000313" key="11">
    <source>
        <dbReference type="EMBL" id="XAG72662.1"/>
    </source>
</evidence>
<feature type="domain" description="Alpha-D-phosphohexomutase alpha/beta/alpha" evidence="8">
    <location>
        <begin position="2"/>
        <end position="135"/>
    </location>
</feature>
<feature type="domain" description="Alpha-D-phosphohexomutase alpha/beta/alpha" evidence="9">
    <location>
        <begin position="162"/>
        <end position="262"/>
    </location>
</feature>
<dbReference type="EMBL" id="CP095346">
    <property type="protein sequence ID" value="XAG72662.1"/>
    <property type="molecule type" value="Genomic_DNA"/>
</dbReference>
<comment type="similarity">
    <text evidence="2">Belongs to the phosphohexose mutase family.</text>
</comment>
<evidence type="ECO:0000259" key="10">
    <source>
        <dbReference type="Pfam" id="PF02880"/>
    </source>
</evidence>
<keyword evidence="5" id="KW-0460">Magnesium</keyword>
<comment type="cofactor">
    <cofactor evidence="1">
        <name>Mg(2+)</name>
        <dbReference type="ChEBI" id="CHEBI:18420"/>
    </cofactor>
</comment>
<evidence type="ECO:0000256" key="5">
    <source>
        <dbReference type="ARBA" id="ARBA00022842"/>
    </source>
</evidence>
<dbReference type="Gene3D" id="3.30.310.50">
    <property type="entry name" value="Alpha-D-phosphohexomutase, C-terminal domain"/>
    <property type="match status" value="1"/>
</dbReference>
<dbReference type="GO" id="GO:0005975">
    <property type="term" value="P:carbohydrate metabolic process"/>
    <property type="evidence" value="ECO:0007669"/>
    <property type="project" value="InterPro"/>
</dbReference>
<dbReference type="InterPro" id="IPR016055">
    <property type="entry name" value="A-D-PHexomutase_a/b/a-I/II/III"/>
</dbReference>
<dbReference type="InterPro" id="IPR005845">
    <property type="entry name" value="A-D-PHexomutase_a/b/a-II"/>
</dbReference>
<dbReference type="AlphaFoldDB" id="A0AAU6UF89"/>
<proteinExistence type="inferred from homology"/>
<evidence type="ECO:0000256" key="4">
    <source>
        <dbReference type="ARBA" id="ARBA00022723"/>
    </source>
</evidence>
<dbReference type="Pfam" id="PF02880">
    <property type="entry name" value="PGM_PMM_III"/>
    <property type="match status" value="1"/>
</dbReference>
<evidence type="ECO:0000256" key="3">
    <source>
        <dbReference type="ARBA" id="ARBA00022553"/>
    </source>
</evidence>
<dbReference type="InterPro" id="IPR005843">
    <property type="entry name" value="A-D-PHexomutase_C"/>
</dbReference>
<dbReference type="InterPro" id="IPR036900">
    <property type="entry name" value="A-D-PHexomutase_C_sf"/>
</dbReference>
<dbReference type="PRINTS" id="PR00509">
    <property type="entry name" value="PGMPMM"/>
</dbReference>
<name>A0AAU6UF89_UNCXX</name>
<dbReference type="GO" id="GO:0008973">
    <property type="term" value="F:phosphopentomutase activity"/>
    <property type="evidence" value="ECO:0007669"/>
    <property type="project" value="TreeGrafter"/>
</dbReference>
<dbReference type="FunFam" id="3.40.120.10:FF:000028">
    <property type="entry name" value="GlcNAc phosphomutase"/>
    <property type="match status" value="1"/>
</dbReference>
<dbReference type="SUPFAM" id="SSF55957">
    <property type="entry name" value="Phosphoglucomutase, C-terminal domain"/>
    <property type="match status" value="1"/>
</dbReference>
<dbReference type="PANTHER" id="PTHR45745:SF1">
    <property type="entry name" value="PHOSPHOGLUCOMUTASE 2B-RELATED"/>
    <property type="match status" value="1"/>
</dbReference>
<feature type="domain" description="Alpha-D-phosphohexomutase C-terminal" evidence="7">
    <location>
        <begin position="414"/>
        <end position="465"/>
    </location>
</feature>
<sequence length="470" mass="52129">MIQFGTGGWRAFIGEEFTKDNVRIVAQALANIIQQEQVAEQGFVIGYDRRFLSDKAGRWFAEVLAGSGIVVSFINKFVPTPVVMFQAKVMDCAYSACITASHNPADYNGIKVFIRGGRDADEIITKKIEQQTARLTLSDIRSLDFEQAIAEQLIININPMNDFVDSIINLIDIDAIRKANLRVLIDPMFGVAKNALQTVLINGRCDVDVINDGKNPDFGGLMPSPSAATLYRLQHLVKNEGYDIGIGTDGDADRLGIIDEKGHFIHPNEVLMLLYYYLLEYKGWKGSVVRNIATTHLLDKIAADHGEQCFEVPVGFKHISSQMEAADALIGGESSGGLTIRGHIKGKDGVFASSLLVEMLSVTGKKLSELLQEIYGRYGYAYTAEGDCKFSQQQKASLYNKLYVEKQLPDFDDEIEKVSYEDGAKVYFSNGGWIIARFSGTEPLLRIFAEMADKPTAERLVDQMKAFLQL</sequence>
<dbReference type="Pfam" id="PF00408">
    <property type="entry name" value="PGM_PMM_IV"/>
    <property type="match status" value="1"/>
</dbReference>
<dbReference type="InterPro" id="IPR005844">
    <property type="entry name" value="A-D-PHexomutase_a/b/a-I"/>
</dbReference>
<dbReference type="GO" id="GO:0006166">
    <property type="term" value="P:purine ribonucleoside salvage"/>
    <property type="evidence" value="ECO:0007669"/>
    <property type="project" value="TreeGrafter"/>
</dbReference>
<protein>
    <submittedName>
        <fullName evidence="11">Phosphoglucomutase/phosphomannomutase family protein</fullName>
    </submittedName>
</protein>
<dbReference type="Pfam" id="PF02879">
    <property type="entry name" value="PGM_PMM_II"/>
    <property type="match status" value="1"/>
</dbReference>
<dbReference type="GO" id="GO:0046872">
    <property type="term" value="F:metal ion binding"/>
    <property type="evidence" value="ECO:0007669"/>
    <property type="project" value="UniProtKB-KW"/>
</dbReference>
<dbReference type="CDD" id="cd05800">
    <property type="entry name" value="PGM_like2"/>
    <property type="match status" value="1"/>
</dbReference>
<reference evidence="11" key="1">
    <citation type="submission" date="2022-03" db="EMBL/GenBank/DDBJ databases">
        <title>Sea Food Isolates.</title>
        <authorList>
            <person name="Li c."/>
        </authorList>
    </citation>
    <scope>NUCLEOTIDE SEQUENCE</scope>
    <source>
        <strain evidence="11">19NY04SH03</strain>
    </source>
</reference>
<evidence type="ECO:0000259" key="8">
    <source>
        <dbReference type="Pfam" id="PF02878"/>
    </source>
</evidence>
<evidence type="ECO:0000259" key="9">
    <source>
        <dbReference type="Pfam" id="PF02879"/>
    </source>
</evidence>
<keyword evidence="6" id="KW-0413">Isomerase</keyword>
<dbReference type="SUPFAM" id="SSF53738">
    <property type="entry name" value="Phosphoglucomutase, first 3 domains"/>
    <property type="match status" value="2"/>
</dbReference>
<keyword evidence="3" id="KW-0597">Phosphoprotein</keyword>
<keyword evidence="4" id="KW-0479">Metal-binding</keyword>
<accession>A0AAU6UF89</accession>
<organism evidence="11">
    <name type="scientific">bacterium 19NY04SH03</name>
    <dbReference type="NCBI Taxonomy" id="2920647"/>
    <lineage>
        <taxon>Bacteria</taxon>
    </lineage>
</organism>
<dbReference type="InterPro" id="IPR005846">
    <property type="entry name" value="A-D-PHexomutase_a/b/a-III"/>
</dbReference>
<gene>
    <name evidence="11" type="ORF">MRN42_12050</name>
</gene>
<evidence type="ECO:0000256" key="2">
    <source>
        <dbReference type="ARBA" id="ARBA00010231"/>
    </source>
</evidence>
<evidence type="ECO:0000259" key="7">
    <source>
        <dbReference type="Pfam" id="PF00408"/>
    </source>
</evidence>
<feature type="domain" description="Alpha-D-phosphohexomutase alpha/beta/alpha" evidence="10">
    <location>
        <begin position="267"/>
        <end position="378"/>
    </location>
</feature>
<dbReference type="Gene3D" id="3.40.120.10">
    <property type="entry name" value="Alpha-D-Glucose-1,6-Bisphosphate, subunit A, domain 3"/>
    <property type="match status" value="3"/>
</dbReference>
<evidence type="ECO:0000256" key="6">
    <source>
        <dbReference type="ARBA" id="ARBA00023235"/>
    </source>
</evidence>